<name>A0ABX2VYS3_AJEDR</name>
<organism evidence="1 2">
    <name type="scientific">Ajellomyces dermatitidis (strain ER-3 / ATCC MYA-2586)</name>
    <name type="common">Blastomyces dermatitidis</name>
    <dbReference type="NCBI Taxonomy" id="559297"/>
    <lineage>
        <taxon>Eukaryota</taxon>
        <taxon>Fungi</taxon>
        <taxon>Dikarya</taxon>
        <taxon>Ascomycota</taxon>
        <taxon>Pezizomycotina</taxon>
        <taxon>Eurotiomycetes</taxon>
        <taxon>Eurotiomycetidae</taxon>
        <taxon>Onygenales</taxon>
        <taxon>Ajellomycetaceae</taxon>
        <taxon>Blastomyces</taxon>
    </lineage>
</organism>
<dbReference type="GeneID" id="69032216"/>
<reference evidence="2" key="1">
    <citation type="journal article" date="2015" name="PLoS Genet.">
        <title>The dynamic genome and transcriptome of the human fungal pathogen Blastomyces and close relative Emmonsia.</title>
        <authorList>
            <person name="Munoz J.F."/>
            <person name="Gauthier G.M."/>
            <person name="Desjardins C.A."/>
            <person name="Gallo J.E."/>
            <person name="Holder J."/>
            <person name="Sullivan T.D."/>
            <person name="Marty A.J."/>
            <person name="Carmen J.C."/>
            <person name="Chen Z."/>
            <person name="Ding L."/>
            <person name="Gujja S."/>
            <person name="Magrini V."/>
            <person name="Misas E."/>
            <person name="Mitreva M."/>
            <person name="Priest M."/>
            <person name="Saif S."/>
            <person name="Whiston E.A."/>
            <person name="Young S."/>
            <person name="Zeng Q."/>
            <person name="Goldman W.E."/>
            <person name="Mardis E.R."/>
            <person name="Taylor J.W."/>
            <person name="McEwen J.G."/>
            <person name="Clay O.K."/>
            <person name="Klein B.S."/>
            <person name="Cuomo C.A."/>
        </authorList>
    </citation>
    <scope>NUCLEOTIDE SEQUENCE [LARGE SCALE GENOMIC DNA]</scope>
    <source>
        <strain evidence="2">ER-3 / ATCC MYA-2586</strain>
    </source>
</reference>
<evidence type="ECO:0000313" key="1">
    <source>
        <dbReference type="EMBL" id="OAT01983.1"/>
    </source>
</evidence>
<dbReference type="EMBL" id="EQ999978">
    <property type="protein sequence ID" value="OAT01983.1"/>
    <property type="molecule type" value="Genomic_DNA"/>
</dbReference>
<keyword evidence="2" id="KW-1185">Reference proteome</keyword>
<proteinExistence type="predicted"/>
<evidence type="ECO:0000313" key="2">
    <source>
        <dbReference type="Proteomes" id="UP000002039"/>
    </source>
</evidence>
<sequence length="72" mass="7823">MTSMPIALRNASVASVSTIVSMNYLQLLISVYRISLTATIESSIESAVESSIESTVESSIKSAVEIFHRIRC</sequence>
<accession>A0ABX2VYS3</accession>
<dbReference type="Proteomes" id="UP000002039">
    <property type="component" value="Unassembled WGS sequence"/>
</dbReference>
<gene>
    <name evidence="1" type="ORF">BDCG_17324</name>
</gene>
<dbReference type="RefSeq" id="XP_045281710.1">
    <property type="nucleotide sequence ID" value="XM_045426466.1"/>
</dbReference>
<protein>
    <submittedName>
        <fullName evidence="1">Uncharacterized protein</fullName>
    </submittedName>
</protein>